<gene>
    <name evidence="2" type="ORF">IFR04_010242</name>
</gene>
<dbReference type="SMART" id="SM01260">
    <property type="entry name" value="LANC_like"/>
    <property type="match status" value="1"/>
</dbReference>
<sequence length="412" mass="45573">MAVNPNDPKAPLLPKPRCHPNPHFDLAPPYTDVLHRSLLPTYLHTSLTHIITHCPPVLPWPSPFHSKFQAGPQVYKGCFIGPTSIAYALYSLSLSPTPYIQTLEIGDKSLLEWSRAYLSLGQDTVAPLLADGCGIANEYLSFNTLQACVYQTKVHAQRVLDALKGLNETVPKSYCEYLKGRAGGLYMLRLIKRALPDLTNEIDIVIKDLIEDILPEQPWKWDGRQYLGPVHGEIGILTQIVLSDPVYAPKLQGKLLELLEMQEENGNWPVIPGKDVGLVQFCHGAPGFVISLLAIRKYFTSPEIQEKIAKAIEKGRKCVWESGVLVKEPNVCHGATGNALALDGGRRDAFLGLVGSPEEVWEERKEGGKWEKDEDPYGCLWGEAGRAWVWGMEIGRMEGAGGQAGCPLYTDI</sequence>
<proteinExistence type="predicted"/>
<dbReference type="GO" id="GO:0005975">
    <property type="term" value="P:carbohydrate metabolic process"/>
    <property type="evidence" value="ECO:0007669"/>
    <property type="project" value="InterPro"/>
</dbReference>
<dbReference type="Gene3D" id="1.50.10.10">
    <property type="match status" value="1"/>
</dbReference>
<reference evidence="2" key="1">
    <citation type="submission" date="2021-02" db="EMBL/GenBank/DDBJ databases">
        <title>Genome sequence Cadophora malorum strain M34.</title>
        <authorList>
            <person name="Stefanovic E."/>
            <person name="Vu D."/>
            <person name="Scully C."/>
            <person name="Dijksterhuis J."/>
            <person name="Roader J."/>
            <person name="Houbraken J."/>
        </authorList>
    </citation>
    <scope>NUCLEOTIDE SEQUENCE</scope>
    <source>
        <strain evidence="2">M34</strain>
    </source>
</reference>
<dbReference type="GO" id="GO:0031179">
    <property type="term" value="P:peptide modification"/>
    <property type="evidence" value="ECO:0007669"/>
    <property type="project" value="InterPro"/>
</dbReference>
<dbReference type="CDD" id="cd04794">
    <property type="entry name" value="euk_LANCL"/>
    <property type="match status" value="1"/>
</dbReference>
<protein>
    <submittedName>
        <fullName evidence="2">Uncharacterized protein</fullName>
    </submittedName>
</protein>
<accession>A0A8H7T7Q0</accession>
<dbReference type="PANTHER" id="PTHR12736">
    <property type="entry name" value="LANC-LIKE PROTEIN"/>
    <property type="match status" value="1"/>
</dbReference>
<organism evidence="2 3">
    <name type="scientific">Cadophora malorum</name>
    <dbReference type="NCBI Taxonomy" id="108018"/>
    <lineage>
        <taxon>Eukaryota</taxon>
        <taxon>Fungi</taxon>
        <taxon>Dikarya</taxon>
        <taxon>Ascomycota</taxon>
        <taxon>Pezizomycotina</taxon>
        <taxon>Leotiomycetes</taxon>
        <taxon>Helotiales</taxon>
        <taxon>Ploettnerulaceae</taxon>
        <taxon>Cadophora</taxon>
    </lineage>
</organism>
<dbReference type="EMBL" id="JAFJYH010000180">
    <property type="protein sequence ID" value="KAG4416599.1"/>
    <property type="molecule type" value="Genomic_DNA"/>
</dbReference>
<keyword evidence="1" id="KW-0862">Zinc</keyword>
<evidence type="ECO:0000313" key="3">
    <source>
        <dbReference type="Proteomes" id="UP000664132"/>
    </source>
</evidence>
<dbReference type="GO" id="GO:0005886">
    <property type="term" value="C:plasma membrane"/>
    <property type="evidence" value="ECO:0007669"/>
    <property type="project" value="TreeGrafter"/>
</dbReference>
<dbReference type="GO" id="GO:0046872">
    <property type="term" value="F:metal ion binding"/>
    <property type="evidence" value="ECO:0007669"/>
    <property type="project" value="UniProtKB-KW"/>
</dbReference>
<dbReference type="PANTHER" id="PTHR12736:SF7">
    <property type="entry name" value="LANC-LIKE PROTEIN 3"/>
    <property type="match status" value="1"/>
</dbReference>
<dbReference type="SUPFAM" id="SSF158745">
    <property type="entry name" value="LanC-like"/>
    <property type="match status" value="1"/>
</dbReference>
<dbReference type="Proteomes" id="UP000664132">
    <property type="component" value="Unassembled WGS sequence"/>
</dbReference>
<keyword evidence="3" id="KW-1185">Reference proteome</keyword>
<evidence type="ECO:0000256" key="1">
    <source>
        <dbReference type="PIRSR" id="PIRSR607822-1"/>
    </source>
</evidence>
<dbReference type="AlphaFoldDB" id="A0A8H7T7Q0"/>
<comment type="caution">
    <text evidence="2">The sequence shown here is derived from an EMBL/GenBank/DDBJ whole genome shotgun (WGS) entry which is preliminary data.</text>
</comment>
<dbReference type="OrthoDB" id="10257263at2759"/>
<feature type="binding site" evidence="1">
    <location>
        <position position="282"/>
    </location>
    <ligand>
        <name>Zn(2+)</name>
        <dbReference type="ChEBI" id="CHEBI:29105"/>
    </ligand>
</feature>
<evidence type="ECO:0000313" key="2">
    <source>
        <dbReference type="EMBL" id="KAG4416599.1"/>
    </source>
</evidence>
<dbReference type="Pfam" id="PF05147">
    <property type="entry name" value="LANC_like"/>
    <property type="match status" value="1"/>
</dbReference>
<dbReference type="InterPro" id="IPR012341">
    <property type="entry name" value="6hp_glycosidase-like_sf"/>
</dbReference>
<dbReference type="InterPro" id="IPR007822">
    <property type="entry name" value="LANC-like"/>
</dbReference>
<feature type="binding site" evidence="1">
    <location>
        <position position="333"/>
    </location>
    <ligand>
        <name>Zn(2+)</name>
        <dbReference type="ChEBI" id="CHEBI:29105"/>
    </ligand>
</feature>
<name>A0A8H7T7Q0_9HELO</name>
<feature type="binding site" evidence="1">
    <location>
        <position position="332"/>
    </location>
    <ligand>
        <name>Zn(2+)</name>
        <dbReference type="ChEBI" id="CHEBI:29105"/>
    </ligand>
</feature>
<keyword evidence="1" id="KW-0479">Metal-binding</keyword>
<dbReference type="PRINTS" id="PR01950">
    <property type="entry name" value="LANCSUPER"/>
</dbReference>